<dbReference type="GO" id="GO:0032991">
    <property type="term" value="C:protein-containing complex"/>
    <property type="evidence" value="ECO:0007669"/>
    <property type="project" value="UniProtKB-ARBA"/>
</dbReference>
<dbReference type="GO" id="GO:0005634">
    <property type="term" value="C:nucleus"/>
    <property type="evidence" value="ECO:0007669"/>
    <property type="project" value="TreeGrafter"/>
</dbReference>
<organism evidence="3 4">
    <name type="scientific">Heterobasidion irregulare (strain TC 32-1)</name>
    <dbReference type="NCBI Taxonomy" id="747525"/>
    <lineage>
        <taxon>Eukaryota</taxon>
        <taxon>Fungi</taxon>
        <taxon>Dikarya</taxon>
        <taxon>Basidiomycota</taxon>
        <taxon>Agaricomycotina</taxon>
        <taxon>Agaricomycetes</taxon>
        <taxon>Russulales</taxon>
        <taxon>Bondarzewiaceae</taxon>
        <taxon>Heterobasidion</taxon>
        <taxon>Heterobasidion annosum species complex</taxon>
    </lineage>
</organism>
<dbReference type="InterPro" id="IPR015661">
    <property type="entry name" value="Bub1/Mad3"/>
</dbReference>
<evidence type="ECO:0000259" key="2">
    <source>
        <dbReference type="PROSITE" id="PS51489"/>
    </source>
</evidence>
<proteinExistence type="predicted"/>
<dbReference type="GO" id="GO:0007094">
    <property type="term" value="P:mitotic spindle assembly checkpoint signaling"/>
    <property type="evidence" value="ECO:0007669"/>
    <property type="project" value="InterPro"/>
</dbReference>
<dbReference type="FunFam" id="1.25.40.430:FF:000003">
    <property type="entry name" value="Checkpoint serine/threonine-protein kinase BUB1"/>
    <property type="match status" value="1"/>
</dbReference>
<dbReference type="GeneID" id="20672357"/>
<dbReference type="AlphaFoldDB" id="W4JYC4"/>
<dbReference type="RefSeq" id="XP_009550106.1">
    <property type="nucleotide sequence ID" value="XM_009551811.1"/>
</dbReference>
<dbReference type="SMART" id="SM00777">
    <property type="entry name" value="Mad3_BUB1_I"/>
    <property type="match status" value="1"/>
</dbReference>
<dbReference type="GO" id="GO:0004672">
    <property type="term" value="F:protein kinase activity"/>
    <property type="evidence" value="ECO:0007669"/>
    <property type="project" value="TreeGrafter"/>
</dbReference>
<feature type="compositionally biased region" description="Polar residues" evidence="1">
    <location>
        <begin position="368"/>
        <end position="380"/>
    </location>
</feature>
<keyword evidence="4" id="KW-1185">Reference proteome</keyword>
<dbReference type="eggNOG" id="KOG1166">
    <property type="taxonomic scope" value="Eukaryota"/>
</dbReference>
<feature type="region of interest" description="Disordered" evidence="1">
    <location>
        <begin position="328"/>
        <end position="460"/>
    </location>
</feature>
<dbReference type="OrthoDB" id="248495at2759"/>
<dbReference type="Gene3D" id="1.25.40.430">
    <property type="match status" value="1"/>
</dbReference>
<feature type="domain" description="BUB1 N-terminal" evidence="2">
    <location>
        <begin position="71"/>
        <end position="232"/>
    </location>
</feature>
<feature type="compositionally biased region" description="Low complexity" evidence="1">
    <location>
        <begin position="226"/>
        <end position="260"/>
    </location>
</feature>
<reference evidence="3 4" key="1">
    <citation type="journal article" date="2012" name="New Phytol.">
        <title>Insight into trade-off between wood decay and parasitism from the genome of a fungal forest pathogen.</title>
        <authorList>
            <person name="Olson A."/>
            <person name="Aerts A."/>
            <person name="Asiegbu F."/>
            <person name="Belbahri L."/>
            <person name="Bouzid O."/>
            <person name="Broberg A."/>
            <person name="Canback B."/>
            <person name="Coutinho P.M."/>
            <person name="Cullen D."/>
            <person name="Dalman K."/>
            <person name="Deflorio G."/>
            <person name="van Diepen L.T."/>
            <person name="Dunand C."/>
            <person name="Duplessis S."/>
            <person name="Durling M."/>
            <person name="Gonthier P."/>
            <person name="Grimwood J."/>
            <person name="Fossdal C.G."/>
            <person name="Hansson D."/>
            <person name="Henrissat B."/>
            <person name="Hietala A."/>
            <person name="Himmelstrand K."/>
            <person name="Hoffmeister D."/>
            <person name="Hogberg N."/>
            <person name="James T.Y."/>
            <person name="Karlsson M."/>
            <person name="Kohler A."/>
            <person name="Kues U."/>
            <person name="Lee Y.H."/>
            <person name="Lin Y.C."/>
            <person name="Lind M."/>
            <person name="Lindquist E."/>
            <person name="Lombard V."/>
            <person name="Lucas S."/>
            <person name="Lunden K."/>
            <person name="Morin E."/>
            <person name="Murat C."/>
            <person name="Park J."/>
            <person name="Raffaello T."/>
            <person name="Rouze P."/>
            <person name="Salamov A."/>
            <person name="Schmutz J."/>
            <person name="Solheim H."/>
            <person name="Stahlberg J."/>
            <person name="Velez H."/>
            <person name="de Vries R.P."/>
            <person name="Wiebenga A."/>
            <person name="Woodward S."/>
            <person name="Yakovlev I."/>
            <person name="Garbelotto M."/>
            <person name="Martin F."/>
            <person name="Grigoriev I.V."/>
            <person name="Stenlid J."/>
        </authorList>
    </citation>
    <scope>NUCLEOTIDE SEQUENCE [LARGE SCALE GENOMIC DNA]</scope>
    <source>
        <strain evidence="3 4">TC 32-1</strain>
    </source>
</reference>
<name>W4JYC4_HETIT</name>
<dbReference type="PANTHER" id="PTHR14030:SF4">
    <property type="entry name" value="BUB1 KINASE, ISOFORM A-RELATED"/>
    <property type="match status" value="1"/>
</dbReference>
<dbReference type="GO" id="GO:0051754">
    <property type="term" value="P:meiotic sister chromatid cohesion, centromeric"/>
    <property type="evidence" value="ECO:0007669"/>
    <property type="project" value="TreeGrafter"/>
</dbReference>
<dbReference type="PANTHER" id="PTHR14030">
    <property type="entry name" value="MITOTIC CHECKPOINT SERINE/THREONINE-PROTEIN KINASE BUB1"/>
    <property type="match status" value="1"/>
</dbReference>
<dbReference type="InParanoid" id="W4JYC4"/>
<dbReference type="PROSITE" id="PS51489">
    <property type="entry name" value="BUB1_N"/>
    <property type="match status" value="1"/>
</dbReference>
<protein>
    <recommendedName>
        <fullName evidence="2">BUB1 N-terminal domain-containing protein</fullName>
    </recommendedName>
</protein>
<dbReference type="Pfam" id="PF08311">
    <property type="entry name" value="Mad3_BUB1_I"/>
    <property type="match status" value="1"/>
</dbReference>
<accession>W4JYC4</accession>
<evidence type="ECO:0000313" key="4">
    <source>
        <dbReference type="Proteomes" id="UP000030671"/>
    </source>
</evidence>
<gene>
    <name evidence="3" type="ORF">HETIRDRAFT_388195</name>
</gene>
<dbReference type="HOGENOM" id="CLU_043742_0_0_1"/>
<evidence type="ECO:0000256" key="1">
    <source>
        <dbReference type="SAM" id="MobiDB-lite"/>
    </source>
</evidence>
<dbReference type="STRING" id="747525.W4JYC4"/>
<sequence>MSTSPENDADDLFQQDGPVIVDGDLLEAKKENIQPLASGRRATSLQAALSTPHALRESKLAATRNRLRINVEVALEDEDDDPLEAYCRLVYWTVENYPEGHSAESGLLELLEEATRVLKDDRRGTWRSDLRYLKLWVLYATYVEKPATIFKYLMANDIGSSFSLFYEEFAAVLERNGRRTEADEVYLLGIHRQASPIERLQSKHREFQKRMMSAAPAPESPPSPQRPTSTSQRKVLGDATTTKTSARSSRTGSTAGASPALPREDTFGSSIPTRPRPNARMQIFVDPTGSEAQAAADSSVTPWDDLGTRKARVKENIPEISKAAGTTLRQPGRHQRLASASSGSRIPVFRDPPAVVEAEEIPPPSAPTTKNSKAPSQTLAKASFVPFRDDAAESRPSTPRFTPFRDEPVSPSGSSKDGTALGSVMKTKKVGGKGQAMSSEGEALRKDPFKNYPAPPVDDD</sequence>
<dbReference type="Proteomes" id="UP000030671">
    <property type="component" value="Unassembled WGS sequence"/>
</dbReference>
<dbReference type="KEGG" id="hir:HETIRDRAFT_388195"/>
<dbReference type="InterPro" id="IPR013212">
    <property type="entry name" value="Mad3/Bub1_I"/>
</dbReference>
<dbReference type="EMBL" id="KI925462">
    <property type="protein sequence ID" value="ETW78105.1"/>
    <property type="molecule type" value="Genomic_DNA"/>
</dbReference>
<feature type="region of interest" description="Disordered" evidence="1">
    <location>
        <begin position="207"/>
        <end position="278"/>
    </location>
</feature>
<evidence type="ECO:0000313" key="3">
    <source>
        <dbReference type="EMBL" id="ETW78105.1"/>
    </source>
</evidence>
<dbReference type="FunCoup" id="W4JYC4">
    <property type="interactions" value="151"/>
</dbReference>